<reference evidence="1" key="1">
    <citation type="journal article" date="2020" name="Stud. Mycol.">
        <title>101 Dothideomycetes genomes: a test case for predicting lifestyles and emergence of pathogens.</title>
        <authorList>
            <person name="Haridas S."/>
            <person name="Albert R."/>
            <person name="Binder M."/>
            <person name="Bloem J."/>
            <person name="Labutti K."/>
            <person name="Salamov A."/>
            <person name="Andreopoulos B."/>
            <person name="Baker S."/>
            <person name="Barry K."/>
            <person name="Bills G."/>
            <person name="Bluhm B."/>
            <person name="Cannon C."/>
            <person name="Castanera R."/>
            <person name="Culley D."/>
            <person name="Daum C."/>
            <person name="Ezra D."/>
            <person name="Gonzalez J."/>
            <person name="Henrissat B."/>
            <person name="Kuo A."/>
            <person name="Liang C."/>
            <person name="Lipzen A."/>
            <person name="Lutzoni F."/>
            <person name="Magnuson J."/>
            <person name="Mondo S."/>
            <person name="Nolan M."/>
            <person name="Ohm R."/>
            <person name="Pangilinan J."/>
            <person name="Park H.-J."/>
            <person name="Ramirez L."/>
            <person name="Alfaro M."/>
            <person name="Sun H."/>
            <person name="Tritt A."/>
            <person name="Yoshinaga Y."/>
            <person name="Zwiers L.-H."/>
            <person name="Turgeon B."/>
            <person name="Goodwin S."/>
            <person name="Spatafora J."/>
            <person name="Crous P."/>
            <person name="Grigoriev I."/>
        </authorList>
    </citation>
    <scope>NUCLEOTIDE SEQUENCE</scope>
    <source>
        <strain evidence="1">CBS 115976</strain>
    </source>
</reference>
<evidence type="ECO:0000313" key="1">
    <source>
        <dbReference type="EMBL" id="KAF2665076.1"/>
    </source>
</evidence>
<accession>A0A6A6U087</accession>
<evidence type="ECO:0000313" key="2">
    <source>
        <dbReference type="Proteomes" id="UP000799302"/>
    </source>
</evidence>
<dbReference type="AlphaFoldDB" id="A0A6A6U087"/>
<dbReference type="EMBL" id="MU004241">
    <property type="protein sequence ID" value="KAF2665076.1"/>
    <property type="molecule type" value="Genomic_DNA"/>
</dbReference>
<protein>
    <submittedName>
        <fullName evidence="1">Uncharacterized protein</fullName>
    </submittedName>
</protein>
<keyword evidence="2" id="KW-1185">Reference proteome</keyword>
<sequence length="136" mass="14995">MTGSLRSSKRSFSLAALFSTAPAAINRLFCTNDVPVLQKRRRHRRTNNIAVLRITTSSNSIRHKRRTNSSRPGPLSAQHAILLISRTCQCRFASTLGAIYIAQTSGCPDFDKPNLCCPTKKGARTVQPLATLLEIE</sequence>
<name>A0A6A6U087_9PEZI</name>
<proteinExistence type="predicted"/>
<gene>
    <name evidence="1" type="ORF">BT63DRAFT_84435</name>
</gene>
<organism evidence="1 2">
    <name type="scientific">Microthyrium microscopicum</name>
    <dbReference type="NCBI Taxonomy" id="703497"/>
    <lineage>
        <taxon>Eukaryota</taxon>
        <taxon>Fungi</taxon>
        <taxon>Dikarya</taxon>
        <taxon>Ascomycota</taxon>
        <taxon>Pezizomycotina</taxon>
        <taxon>Dothideomycetes</taxon>
        <taxon>Dothideomycetes incertae sedis</taxon>
        <taxon>Microthyriales</taxon>
        <taxon>Microthyriaceae</taxon>
        <taxon>Microthyrium</taxon>
    </lineage>
</organism>
<dbReference type="Proteomes" id="UP000799302">
    <property type="component" value="Unassembled WGS sequence"/>
</dbReference>